<feature type="compositionally biased region" description="Basic and acidic residues" evidence="1">
    <location>
        <begin position="211"/>
        <end position="230"/>
    </location>
</feature>
<organism evidence="2 3">
    <name type="scientific">Friedmanniomyces simplex</name>
    <dbReference type="NCBI Taxonomy" id="329884"/>
    <lineage>
        <taxon>Eukaryota</taxon>
        <taxon>Fungi</taxon>
        <taxon>Dikarya</taxon>
        <taxon>Ascomycota</taxon>
        <taxon>Pezizomycotina</taxon>
        <taxon>Dothideomycetes</taxon>
        <taxon>Dothideomycetidae</taxon>
        <taxon>Mycosphaerellales</taxon>
        <taxon>Teratosphaeriaceae</taxon>
        <taxon>Friedmanniomyces</taxon>
    </lineage>
</organism>
<feature type="compositionally biased region" description="Acidic residues" evidence="1">
    <location>
        <begin position="313"/>
        <end position="328"/>
    </location>
</feature>
<feature type="compositionally biased region" description="Basic and acidic residues" evidence="1">
    <location>
        <begin position="237"/>
        <end position="248"/>
    </location>
</feature>
<evidence type="ECO:0000313" key="2">
    <source>
        <dbReference type="EMBL" id="TKA62860.1"/>
    </source>
</evidence>
<evidence type="ECO:0008006" key="4">
    <source>
        <dbReference type="Google" id="ProtNLM"/>
    </source>
</evidence>
<comment type="caution">
    <text evidence="2">The sequence shown here is derived from an EMBL/GenBank/DDBJ whole genome shotgun (WGS) entry which is preliminary data.</text>
</comment>
<dbReference type="GO" id="GO:0006511">
    <property type="term" value="P:ubiquitin-dependent protein catabolic process"/>
    <property type="evidence" value="ECO:0007669"/>
    <property type="project" value="TreeGrafter"/>
</dbReference>
<feature type="compositionally biased region" description="Polar residues" evidence="1">
    <location>
        <begin position="194"/>
        <end position="205"/>
    </location>
</feature>
<feature type="region of interest" description="Disordered" evidence="1">
    <location>
        <begin position="171"/>
        <end position="384"/>
    </location>
</feature>
<feature type="compositionally biased region" description="Polar residues" evidence="1">
    <location>
        <begin position="178"/>
        <end position="187"/>
    </location>
</feature>
<keyword evidence="3" id="KW-1185">Reference proteome</keyword>
<dbReference type="GO" id="GO:0005737">
    <property type="term" value="C:cytoplasm"/>
    <property type="evidence" value="ECO:0007669"/>
    <property type="project" value="TreeGrafter"/>
</dbReference>
<protein>
    <recommendedName>
        <fullName evidence="4">CUE domain-containing protein</fullName>
    </recommendedName>
</protein>
<dbReference type="PANTHER" id="PTHR16461:SF5">
    <property type="entry name" value="TOLL-INTERACTING PROTEIN"/>
    <property type="match status" value="1"/>
</dbReference>
<feature type="region of interest" description="Disordered" evidence="1">
    <location>
        <begin position="97"/>
        <end position="140"/>
    </location>
</feature>
<dbReference type="GO" id="GO:0031624">
    <property type="term" value="F:ubiquitin conjugating enzyme binding"/>
    <property type="evidence" value="ECO:0007669"/>
    <property type="project" value="TreeGrafter"/>
</dbReference>
<dbReference type="GO" id="GO:0043130">
    <property type="term" value="F:ubiquitin binding"/>
    <property type="evidence" value="ECO:0007669"/>
    <property type="project" value="TreeGrafter"/>
</dbReference>
<name>A0A4U0WIL1_9PEZI</name>
<feature type="compositionally biased region" description="Basic and acidic residues" evidence="1">
    <location>
        <begin position="283"/>
        <end position="299"/>
    </location>
</feature>
<sequence>MEDHSVCPMKAHESATTRDKVDLDDIEHEHEQEAVTAENTLIETFLSIDTKVVMAVLAASAGRSSTAATATAQQILWRAPQNQLEADELYARRLAEQYDSDSKGQATYNQREPSRRGPNQQRPYYDEDDRDHSFFDDDLPEIGRNIQQGFVETQKKVNGWIHTFRKKIDGEDDEDDLYTSSQGNSRQGTDKWQGRQNFGPSQSEQMYGIRKSAEQARRSTETQRYDADPHEFDEDAFERLELRDDDAPPPRPPRTSSRGKANQDLFKPQPKPPQSGPVDEVDAAERRALLTNQDPDKAKKWQPLTSVAPHPDEDNDPFSLGDDEEDKADDIRKEDTERLKAAARNLVSAGASGDAAEGLRESERSGSVGTRNNEAEELLSGKKG</sequence>
<evidence type="ECO:0000313" key="3">
    <source>
        <dbReference type="Proteomes" id="UP000309340"/>
    </source>
</evidence>
<feature type="compositionally biased region" description="Polar residues" evidence="1">
    <location>
        <begin position="103"/>
        <end position="122"/>
    </location>
</feature>
<dbReference type="EMBL" id="NAJQ01001014">
    <property type="protein sequence ID" value="TKA62860.1"/>
    <property type="molecule type" value="Genomic_DNA"/>
</dbReference>
<feature type="compositionally biased region" description="Basic and acidic residues" evidence="1">
    <location>
        <begin position="329"/>
        <end position="340"/>
    </location>
</feature>
<proteinExistence type="predicted"/>
<dbReference type="STRING" id="329884.A0A4U0WIL1"/>
<reference evidence="2 3" key="1">
    <citation type="submission" date="2017-03" db="EMBL/GenBank/DDBJ databases">
        <title>Genomes of endolithic fungi from Antarctica.</title>
        <authorList>
            <person name="Coleine C."/>
            <person name="Masonjones S."/>
            <person name="Stajich J.E."/>
        </authorList>
    </citation>
    <scope>NUCLEOTIDE SEQUENCE [LARGE SCALE GENOMIC DNA]</scope>
    <source>
        <strain evidence="2 3">CCFEE 5184</strain>
    </source>
</reference>
<dbReference type="Proteomes" id="UP000309340">
    <property type="component" value="Unassembled WGS sequence"/>
</dbReference>
<dbReference type="PANTHER" id="PTHR16461">
    <property type="entry name" value="TOLL-INTERACTING PROTEIN"/>
    <property type="match status" value="1"/>
</dbReference>
<dbReference type="AlphaFoldDB" id="A0A4U0WIL1"/>
<accession>A0A4U0WIL1</accession>
<evidence type="ECO:0000256" key="1">
    <source>
        <dbReference type="SAM" id="MobiDB-lite"/>
    </source>
</evidence>
<gene>
    <name evidence="2" type="ORF">B0A55_12383</name>
</gene>
<dbReference type="OrthoDB" id="9942608at2759"/>